<gene>
    <name evidence="2" type="ORF">E2C01_070642</name>
</gene>
<keyword evidence="3" id="KW-1185">Reference proteome</keyword>
<evidence type="ECO:0000313" key="3">
    <source>
        <dbReference type="Proteomes" id="UP000324222"/>
    </source>
</evidence>
<organism evidence="2 3">
    <name type="scientific">Portunus trituberculatus</name>
    <name type="common">Swimming crab</name>
    <name type="synonym">Neptunus trituberculatus</name>
    <dbReference type="NCBI Taxonomy" id="210409"/>
    <lineage>
        <taxon>Eukaryota</taxon>
        <taxon>Metazoa</taxon>
        <taxon>Ecdysozoa</taxon>
        <taxon>Arthropoda</taxon>
        <taxon>Crustacea</taxon>
        <taxon>Multicrustacea</taxon>
        <taxon>Malacostraca</taxon>
        <taxon>Eumalacostraca</taxon>
        <taxon>Eucarida</taxon>
        <taxon>Decapoda</taxon>
        <taxon>Pleocyemata</taxon>
        <taxon>Brachyura</taxon>
        <taxon>Eubrachyura</taxon>
        <taxon>Portunoidea</taxon>
        <taxon>Portunidae</taxon>
        <taxon>Portuninae</taxon>
        <taxon>Portunus</taxon>
    </lineage>
</organism>
<reference evidence="2 3" key="1">
    <citation type="submission" date="2019-05" db="EMBL/GenBank/DDBJ databases">
        <title>Another draft genome of Portunus trituberculatus and its Hox gene families provides insights of decapod evolution.</title>
        <authorList>
            <person name="Jeong J.-H."/>
            <person name="Song I."/>
            <person name="Kim S."/>
            <person name="Choi T."/>
            <person name="Kim D."/>
            <person name="Ryu S."/>
            <person name="Kim W."/>
        </authorList>
    </citation>
    <scope>NUCLEOTIDE SEQUENCE [LARGE SCALE GENOMIC DNA]</scope>
    <source>
        <tissue evidence="2">Muscle</tissue>
    </source>
</reference>
<dbReference type="Proteomes" id="UP000324222">
    <property type="component" value="Unassembled WGS sequence"/>
</dbReference>
<protein>
    <submittedName>
        <fullName evidence="2">Uncharacterized protein</fullName>
    </submittedName>
</protein>
<feature type="region of interest" description="Disordered" evidence="1">
    <location>
        <begin position="1"/>
        <end position="21"/>
    </location>
</feature>
<evidence type="ECO:0000256" key="1">
    <source>
        <dbReference type="SAM" id="MobiDB-lite"/>
    </source>
</evidence>
<comment type="caution">
    <text evidence="2">The sequence shown here is derived from an EMBL/GenBank/DDBJ whole genome shotgun (WGS) entry which is preliminary data.</text>
</comment>
<accession>A0A5B7I263</accession>
<name>A0A5B7I263_PORTR</name>
<feature type="compositionally biased region" description="Polar residues" evidence="1">
    <location>
        <begin position="46"/>
        <end position="55"/>
    </location>
</feature>
<sequence>MRMADTIALGGHETKSSATRRTRCLAAHGLLGASATSPGQPIIALSAQTRVGTGDTSRHVKREDEKMEEEEEEGRKEEKDEEDVCSRGVQGPGEILPTPAVAPPESLTTDT</sequence>
<dbReference type="EMBL" id="VSRR010042908">
    <property type="protein sequence ID" value="MPC76235.1"/>
    <property type="molecule type" value="Genomic_DNA"/>
</dbReference>
<feature type="compositionally biased region" description="Basic and acidic residues" evidence="1">
    <location>
        <begin position="56"/>
        <end position="65"/>
    </location>
</feature>
<dbReference type="AlphaFoldDB" id="A0A5B7I263"/>
<evidence type="ECO:0000313" key="2">
    <source>
        <dbReference type="EMBL" id="MPC76235.1"/>
    </source>
</evidence>
<proteinExistence type="predicted"/>
<feature type="region of interest" description="Disordered" evidence="1">
    <location>
        <begin position="46"/>
        <end position="111"/>
    </location>
</feature>